<dbReference type="AlphaFoldDB" id="A0A7S3IJM8"/>
<evidence type="ECO:0000256" key="2">
    <source>
        <dbReference type="ARBA" id="ARBA00022692"/>
    </source>
</evidence>
<dbReference type="InterPro" id="IPR023352">
    <property type="entry name" value="MAPEG-like_dom_sf"/>
</dbReference>
<protein>
    <recommendedName>
        <fullName evidence="7">MAPEG family protein</fullName>
    </recommendedName>
</protein>
<dbReference type="GO" id="GO:0016020">
    <property type="term" value="C:membrane"/>
    <property type="evidence" value="ECO:0007669"/>
    <property type="project" value="UniProtKB-SubCell"/>
</dbReference>
<keyword evidence="4 5" id="KW-0472">Membrane</keyword>
<feature type="transmembrane region" description="Helical" evidence="5">
    <location>
        <begin position="124"/>
        <end position="146"/>
    </location>
</feature>
<sequence length="157" mass="17557">MVLSPIIGMPARKAAFNKEFLATFEEEHKKAYPEGSVDGMGQPDQGQGWYSKKLDLKSWIKFNSAQRILLNYIESFPIIIPAAMISGLYFPLYALIGIWGVVLGRIVFTIGYKVNPALRKPGMMLIMLCSMMMMFLSIATAVLFLLKTDAPEVTLDN</sequence>
<name>A0A7S3IJM8_9SPIT</name>
<evidence type="ECO:0000256" key="1">
    <source>
        <dbReference type="ARBA" id="ARBA00004370"/>
    </source>
</evidence>
<dbReference type="InterPro" id="IPR001129">
    <property type="entry name" value="Membr-assoc_MAPEG"/>
</dbReference>
<comment type="subcellular location">
    <subcellularLocation>
        <location evidence="1">Membrane</location>
    </subcellularLocation>
</comment>
<evidence type="ECO:0000256" key="5">
    <source>
        <dbReference type="SAM" id="Phobius"/>
    </source>
</evidence>
<gene>
    <name evidence="6" type="ORF">SINC0208_LOCUS5975</name>
</gene>
<dbReference type="Pfam" id="PF01124">
    <property type="entry name" value="MAPEG"/>
    <property type="match status" value="1"/>
</dbReference>
<feature type="transmembrane region" description="Helical" evidence="5">
    <location>
        <begin position="92"/>
        <end position="112"/>
    </location>
</feature>
<dbReference type="EMBL" id="HBIH01014543">
    <property type="protein sequence ID" value="CAE0325350.1"/>
    <property type="molecule type" value="Transcribed_RNA"/>
</dbReference>
<proteinExistence type="predicted"/>
<reference evidence="6" key="1">
    <citation type="submission" date="2021-01" db="EMBL/GenBank/DDBJ databases">
        <authorList>
            <person name="Corre E."/>
            <person name="Pelletier E."/>
            <person name="Niang G."/>
            <person name="Scheremetjew M."/>
            <person name="Finn R."/>
            <person name="Kale V."/>
            <person name="Holt S."/>
            <person name="Cochrane G."/>
            <person name="Meng A."/>
            <person name="Brown T."/>
            <person name="Cohen L."/>
        </authorList>
    </citation>
    <scope>NUCLEOTIDE SEQUENCE</scope>
    <source>
        <strain evidence="6">S3</strain>
    </source>
</reference>
<evidence type="ECO:0000256" key="3">
    <source>
        <dbReference type="ARBA" id="ARBA00022989"/>
    </source>
</evidence>
<dbReference type="SUPFAM" id="SSF161084">
    <property type="entry name" value="MAPEG domain-like"/>
    <property type="match status" value="1"/>
</dbReference>
<organism evidence="6">
    <name type="scientific">Strombidium inclinatum</name>
    <dbReference type="NCBI Taxonomy" id="197538"/>
    <lineage>
        <taxon>Eukaryota</taxon>
        <taxon>Sar</taxon>
        <taxon>Alveolata</taxon>
        <taxon>Ciliophora</taxon>
        <taxon>Intramacronucleata</taxon>
        <taxon>Spirotrichea</taxon>
        <taxon>Oligotrichia</taxon>
        <taxon>Strombidiidae</taxon>
        <taxon>Strombidium</taxon>
    </lineage>
</organism>
<dbReference type="Gene3D" id="1.20.120.550">
    <property type="entry name" value="Membrane associated eicosanoid/glutathione metabolism-like domain"/>
    <property type="match status" value="1"/>
</dbReference>
<keyword evidence="3 5" id="KW-1133">Transmembrane helix</keyword>
<keyword evidence="2 5" id="KW-0812">Transmembrane</keyword>
<accession>A0A7S3IJM8</accession>
<evidence type="ECO:0008006" key="7">
    <source>
        <dbReference type="Google" id="ProtNLM"/>
    </source>
</evidence>
<evidence type="ECO:0000313" key="6">
    <source>
        <dbReference type="EMBL" id="CAE0325350.1"/>
    </source>
</evidence>
<evidence type="ECO:0000256" key="4">
    <source>
        <dbReference type="ARBA" id="ARBA00023136"/>
    </source>
</evidence>